<dbReference type="AlphaFoldDB" id="A0A0D2KK55"/>
<gene>
    <name evidence="2" type="ORF">HYPSUDRAFT_208221</name>
</gene>
<organism evidence="2 3">
    <name type="scientific">Hypholoma sublateritium (strain FD-334 SS-4)</name>
    <dbReference type="NCBI Taxonomy" id="945553"/>
    <lineage>
        <taxon>Eukaryota</taxon>
        <taxon>Fungi</taxon>
        <taxon>Dikarya</taxon>
        <taxon>Basidiomycota</taxon>
        <taxon>Agaricomycotina</taxon>
        <taxon>Agaricomycetes</taxon>
        <taxon>Agaricomycetidae</taxon>
        <taxon>Agaricales</taxon>
        <taxon>Agaricineae</taxon>
        <taxon>Strophariaceae</taxon>
        <taxon>Hypholoma</taxon>
    </lineage>
</organism>
<proteinExistence type="predicted"/>
<feature type="compositionally biased region" description="Polar residues" evidence="1">
    <location>
        <begin position="72"/>
        <end position="89"/>
    </location>
</feature>
<feature type="region of interest" description="Disordered" evidence="1">
    <location>
        <begin position="69"/>
        <end position="89"/>
    </location>
</feature>
<keyword evidence="3" id="KW-1185">Reference proteome</keyword>
<name>A0A0D2KK55_HYPSF</name>
<evidence type="ECO:0000313" key="3">
    <source>
        <dbReference type="Proteomes" id="UP000054270"/>
    </source>
</evidence>
<evidence type="ECO:0000313" key="2">
    <source>
        <dbReference type="EMBL" id="KJA15047.1"/>
    </source>
</evidence>
<reference evidence="3" key="1">
    <citation type="submission" date="2014-04" db="EMBL/GenBank/DDBJ databases">
        <title>Evolutionary Origins and Diversification of the Mycorrhizal Mutualists.</title>
        <authorList>
            <consortium name="DOE Joint Genome Institute"/>
            <consortium name="Mycorrhizal Genomics Consortium"/>
            <person name="Kohler A."/>
            <person name="Kuo A."/>
            <person name="Nagy L.G."/>
            <person name="Floudas D."/>
            <person name="Copeland A."/>
            <person name="Barry K.W."/>
            <person name="Cichocki N."/>
            <person name="Veneault-Fourrey C."/>
            <person name="LaButti K."/>
            <person name="Lindquist E.A."/>
            <person name="Lipzen A."/>
            <person name="Lundell T."/>
            <person name="Morin E."/>
            <person name="Murat C."/>
            <person name="Riley R."/>
            <person name="Ohm R."/>
            <person name="Sun H."/>
            <person name="Tunlid A."/>
            <person name="Henrissat B."/>
            <person name="Grigoriev I.V."/>
            <person name="Hibbett D.S."/>
            <person name="Martin F."/>
        </authorList>
    </citation>
    <scope>NUCLEOTIDE SEQUENCE [LARGE SCALE GENOMIC DNA]</scope>
    <source>
        <strain evidence="3">FD-334 SS-4</strain>
    </source>
</reference>
<accession>A0A0D2KK55</accession>
<evidence type="ECO:0000256" key="1">
    <source>
        <dbReference type="SAM" id="MobiDB-lite"/>
    </source>
</evidence>
<sequence>MARPLTSVAFAHPKTATPPPPLLSSIGQAATDSDDVLAGRDDLLYRLDPHRQVPPRLVQAPTRAHLRRASTKVASATVPQVHGASSTTPLELPCRDQRLQLPFLSAYGTAHAHALCVSTPAAAAAATFH</sequence>
<feature type="region of interest" description="Disordered" evidence="1">
    <location>
        <begin position="1"/>
        <end position="23"/>
    </location>
</feature>
<dbReference type="Proteomes" id="UP000054270">
    <property type="component" value="Unassembled WGS sequence"/>
</dbReference>
<protein>
    <submittedName>
        <fullName evidence="2">Uncharacterized protein</fullName>
    </submittedName>
</protein>
<dbReference type="EMBL" id="KN817656">
    <property type="protein sequence ID" value="KJA15047.1"/>
    <property type="molecule type" value="Genomic_DNA"/>
</dbReference>